<keyword evidence="2" id="KW-0129">CBS domain</keyword>
<protein>
    <recommendedName>
        <fullName evidence="3">CBS domain-containing protein</fullName>
    </recommendedName>
</protein>
<dbReference type="RefSeq" id="WP_010865704.1">
    <property type="nucleotide sequence ID" value="NC_000854.2"/>
</dbReference>
<proteinExistence type="predicted"/>
<organism evidence="4 5">
    <name type="scientific">Aeropyrum pernix (strain ATCC 700893 / DSM 11879 / JCM 9820 / NBRC 100138 / K1)</name>
    <dbReference type="NCBI Taxonomy" id="272557"/>
    <lineage>
        <taxon>Archaea</taxon>
        <taxon>Thermoproteota</taxon>
        <taxon>Thermoprotei</taxon>
        <taxon>Desulfurococcales</taxon>
        <taxon>Desulfurococcaceae</taxon>
        <taxon>Aeropyrum</taxon>
    </lineage>
</organism>
<dbReference type="PANTHER" id="PTHR48108:SF26">
    <property type="entry name" value="CBS DOMAIN-CONTAINING PROTEIN DDB_G0289609"/>
    <property type="match status" value="1"/>
</dbReference>
<dbReference type="Pfam" id="PF00571">
    <property type="entry name" value="CBS"/>
    <property type="match status" value="2"/>
</dbReference>
<dbReference type="PANTHER" id="PTHR48108">
    <property type="entry name" value="CBS DOMAIN-CONTAINING PROTEIN CBSX2, CHLOROPLASTIC"/>
    <property type="match status" value="1"/>
</dbReference>
<reference evidence="4 5" key="1">
    <citation type="journal article" date="1999" name="DNA Res.">
        <title>Complete genome sequence of an aerobic hyper-thermophilic crenarchaeon, Aeropyrum pernix K1.</title>
        <authorList>
            <person name="Kawarabayasi Y."/>
            <person name="Hino Y."/>
            <person name="Horikawa H."/>
            <person name="Yamazaki S."/>
            <person name="Haikawa Y."/>
            <person name="Jin-no K."/>
            <person name="Takahashi M."/>
            <person name="Sekine M."/>
            <person name="Baba S."/>
            <person name="Ankai A."/>
            <person name="Kosugi H."/>
            <person name="Hosoyama A."/>
            <person name="Fukui S."/>
            <person name="Nagai Y."/>
            <person name="Nishijima K."/>
            <person name="Nakazawa H."/>
            <person name="Takamiya M."/>
            <person name="Masuda S."/>
            <person name="Funahashi T."/>
            <person name="Tanaka T."/>
            <person name="Kudoh Y."/>
            <person name="Yamazaki J."/>
            <person name="Kushida N."/>
            <person name="Oguchi A."/>
            <person name="Aoki K."/>
            <person name="Kubota K."/>
            <person name="Nakamura Y."/>
            <person name="Nomura N."/>
            <person name="Sako Y."/>
            <person name="Kikuchi H."/>
        </authorList>
    </citation>
    <scope>NUCLEOTIDE SEQUENCE [LARGE SCALE GENOMIC DNA]</scope>
    <source>
        <strain evidence="5">ATCC 700893 / DSM 11879 / JCM 9820 / NBRC 100138 / K1</strain>
    </source>
</reference>
<accession>Q9YF58</accession>
<dbReference type="CDD" id="cd09836">
    <property type="entry name" value="CBS_pair_arch"/>
    <property type="match status" value="1"/>
</dbReference>
<dbReference type="SUPFAM" id="SSF54631">
    <property type="entry name" value="CBS-domain pair"/>
    <property type="match status" value="1"/>
</dbReference>
<feature type="domain" description="CBS" evidence="3">
    <location>
        <begin position="82"/>
        <end position="140"/>
    </location>
</feature>
<gene>
    <name evidence="4" type="ordered locus">APE_0383.1</name>
</gene>
<dbReference type="SMART" id="SM00116">
    <property type="entry name" value="CBS"/>
    <property type="match status" value="2"/>
</dbReference>
<keyword evidence="1" id="KW-0677">Repeat</keyword>
<dbReference type="EnsemblBacteria" id="BAA79338">
    <property type="protein sequence ID" value="BAA79338"/>
    <property type="gene ID" value="APE_0383.1"/>
</dbReference>
<dbReference type="PROSITE" id="PS51371">
    <property type="entry name" value="CBS"/>
    <property type="match status" value="2"/>
</dbReference>
<dbReference type="AlphaFoldDB" id="Q9YF58"/>
<dbReference type="Gene3D" id="3.10.580.10">
    <property type="entry name" value="CBS-domain"/>
    <property type="match status" value="1"/>
</dbReference>
<dbReference type="Proteomes" id="UP000002518">
    <property type="component" value="Chromosome"/>
</dbReference>
<dbReference type="InterPro" id="IPR000644">
    <property type="entry name" value="CBS_dom"/>
</dbReference>
<evidence type="ECO:0000259" key="3">
    <source>
        <dbReference type="PROSITE" id="PS51371"/>
    </source>
</evidence>
<dbReference type="InterPro" id="IPR046342">
    <property type="entry name" value="CBS_dom_sf"/>
</dbReference>
<dbReference type="InterPro" id="IPR051462">
    <property type="entry name" value="CBS_domain-containing"/>
</dbReference>
<dbReference type="KEGG" id="ape:APE_0383.1"/>
<sequence>MGLEEGYDDVLVRDIMSSPPITTLPMTSVKEAAKIMLENRVGSLIVVNERNTLLGILTKTDIIREVVAKGLDPESVRVGDIMTRNPYYVYTDDSVERAASLMGEHNIGHLPVLDPETEKPVGIVTKTDIVKLAPNYINVIYSLKQEIDRRERLKRIRK</sequence>
<keyword evidence="5" id="KW-1185">Reference proteome</keyword>
<dbReference type="STRING" id="272557.APE_0383.1"/>
<evidence type="ECO:0000313" key="4">
    <source>
        <dbReference type="EMBL" id="BAA79338.2"/>
    </source>
</evidence>
<evidence type="ECO:0000313" key="5">
    <source>
        <dbReference type="Proteomes" id="UP000002518"/>
    </source>
</evidence>
<feature type="domain" description="CBS" evidence="3">
    <location>
        <begin position="16"/>
        <end position="74"/>
    </location>
</feature>
<dbReference type="EMBL" id="BA000002">
    <property type="protein sequence ID" value="BAA79338.2"/>
    <property type="molecule type" value="Genomic_DNA"/>
</dbReference>
<evidence type="ECO:0000256" key="1">
    <source>
        <dbReference type="ARBA" id="ARBA00022737"/>
    </source>
</evidence>
<dbReference type="GeneID" id="1444587"/>
<name>Q9YF58_AERPE</name>
<dbReference type="eggNOG" id="arCOG00606">
    <property type="taxonomic scope" value="Archaea"/>
</dbReference>
<dbReference type="PIR" id="F72730">
    <property type="entry name" value="F72730"/>
</dbReference>
<evidence type="ECO:0000256" key="2">
    <source>
        <dbReference type="PROSITE-ProRule" id="PRU00703"/>
    </source>
</evidence>